<dbReference type="PANTHER" id="PTHR23502:SF60">
    <property type="entry name" value="MAJOR FACILITATOR SUPERFAMILY (MFS) PROFILE DOMAIN-CONTAINING PROTEIN-RELATED"/>
    <property type="match status" value="1"/>
</dbReference>
<sequence>MDHNQIQKQLFLFGDQTFVLQPHLKNLLERTTHSSALDSFLLKAHDKICYETTKLPGRTGDNIEAEINTLEGLLGWEQDNGGNTRRCIALEMALACLLQLASFMLAQDVDELWAAKAADQARSTGGLAAAAVGCSRTIADLQKLGSEAVGIAFRTGALTDEVSLSDATSFDLREQSWATAVIGPGAADTVRSYCEQQESDCTKLLPFITAFAPRGVTVSGTPTSLAHMRSSPAFKNFELKELPLYGLYHDPHLFSGRAVQSLLADVTPESAAKKCTAPVIFGSGEELQGNFGSLIAAAVMRILREPLRWVKLVDALKDWCQGTTADAVNADVATSGLLINAFGSKAGSLIMKQTDVECSLVEHPYAHHHGIGTFFQLFDGSGHLQDISRHFAGCPECSMLVLPEAANTPQEIEFGGACYSPPSPEDEHKDDNLITFGGPEDPSNPKNWPLRKKWLVVTTVSLYAFLSPMTSTMIAPALPELRIEFNIQNQTGSALMLSIFLLGWVIGPIITSPLSEVYGRVIVLQLGTLIYLVFNLASGFAQTQAQTTVLRLFAGIGGSTSLGIEGGIIADCFAPEQRGLAVSIYNLMPLLGPAVGPIIGAFITEYFMWRWSFWATSIADVVIQLAGLVFLDESWAPNILERKKTRLMKQTGNKNLYTLQDVHDEGKTLASRLRLALTRPLKLLFTQVIVQARCLYLAYLFGVTFLVLSTLSSLWTERYGFSIGIGSLNYIALGIGYTFGTQVSARLNDKIYKHLKSKNDGRAVPEYRLPMMTLGATLMPIGLLIYAWTSQYRVHWIVVDIGVAIYAAGTFASFQCLQTYLIDTYTTYTASAFAAATILRSIFGTVFPLFANQLYETLDYGWGTTTLALIAIVTGWPAPILLWKFGPQLRARSPYSAEKT</sequence>
<comment type="function">
    <text evidence="6">MFS transporter; part of the gene cluster that mediates the biosynthesis of cercosporin, a light-activated, non-host-selective toxin. The perylenequinone chromophore of cercosporin absorbs light energy to attain an electronically-activated triplet state and produces active oxygen species such as the hydroxyl radical, superoxide, hydrogen peroxide or singlet oxygen upon reaction with oxygen molecules. These reactive oxygen species cause damage to various cellular components including lipids, proteins and nucleic acids. Responsible for secretion and accumulation of cercosporin, but does not play any roles in self-protection against the toxicity of cercosporin.</text>
</comment>
<dbReference type="InterPro" id="IPR032088">
    <property type="entry name" value="SAT"/>
</dbReference>
<gene>
    <name evidence="12" type="ORF">CLAFUR5_12664</name>
</gene>
<feature type="transmembrane region" description="Helical" evidence="10">
    <location>
        <begin position="454"/>
        <end position="479"/>
    </location>
</feature>
<feature type="region of interest" description="Disordered" evidence="9">
    <location>
        <begin position="420"/>
        <end position="441"/>
    </location>
</feature>
<feature type="transmembrane region" description="Helical" evidence="10">
    <location>
        <begin position="862"/>
        <end position="883"/>
    </location>
</feature>
<feature type="transmembrane region" description="Helical" evidence="10">
    <location>
        <begin position="517"/>
        <end position="537"/>
    </location>
</feature>
<comment type="similarity">
    <text evidence="5">Belongs to the major facilitator superfamily. CAR1 family.</text>
</comment>
<evidence type="ECO:0000256" key="1">
    <source>
        <dbReference type="ARBA" id="ARBA00004141"/>
    </source>
</evidence>
<evidence type="ECO:0000256" key="6">
    <source>
        <dbReference type="ARBA" id="ARBA00053977"/>
    </source>
</evidence>
<dbReference type="GO" id="GO:0016020">
    <property type="term" value="C:membrane"/>
    <property type="evidence" value="ECO:0007669"/>
    <property type="project" value="UniProtKB-SubCell"/>
</dbReference>
<evidence type="ECO:0000259" key="11">
    <source>
        <dbReference type="PROSITE" id="PS50850"/>
    </source>
</evidence>
<feature type="transmembrane region" description="Helical" evidence="10">
    <location>
        <begin position="727"/>
        <end position="748"/>
    </location>
</feature>
<feature type="transmembrane region" description="Helical" evidence="10">
    <location>
        <begin position="694"/>
        <end position="715"/>
    </location>
</feature>
<comment type="subcellular location">
    <subcellularLocation>
        <location evidence="1">Membrane</location>
        <topology evidence="1">Multi-pass membrane protein</topology>
    </subcellularLocation>
</comment>
<evidence type="ECO:0000256" key="4">
    <source>
        <dbReference type="ARBA" id="ARBA00023136"/>
    </source>
</evidence>
<dbReference type="InterPro" id="IPR001227">
    <property type="entry name" value="Ac_transferase_dom_sf"/>
</dbReference>
<feature type="transmembrane region" description="Helical" evidence="10">
    <location>
        <begin position="491"/>
        <end position="511"/>
    </location>
</feature>
<dbReference type="Gene3D" id="1.20.1250.20">
    <property type="entry name" value="MFS general substrate transporter like domains"/>
    <property type="match status" value="1"/>
</dbReference>
<protein>
    <recommendedName>
        <fullName evidence="7">Cercosporin MFS transporter CTB4</fullName>
    </recommendedName>
    <alternativeName>
        <fullName evidence="8">Cercosporin toxin biosynthesis cluster protein 4</fullName>
    </alternativeName>
</protein>
<dbReference type="GO" id="GO:0016740">
    <property type="term" value="F:transferase activity"/>
    <property type="evidence" value="ECO:0007669"/>
    <property type="project" value="InterPro"/>
</dbReference>
<dbReference type="PROSITE" id="PS50850">
    <property type="entry name" value="MFS"/>
    <property type="match status" value="1"/>
</dbReference>
<feature type="transmembrane region" description="Helical" evidence="10">
    <location>
        <begin position="769"/>
        <end position="788"/>
    </location>
</feature>
<reference evidence="12" key="1">
    <citation type="submission" date="2021-12" db="EMBL/GenBank/DDBJ databases">
        <authorList>
            <person name="Zaccaron A."/>
            <person name="Stergiopoulos I."/>
        </authorList>
    </citation>
    <scope>NUCLEOTIDE SEQUENCE</scope>
    <source>
        <strain evidence="12">Race5_Kim</strain>
    </source>
</reference>
<dbReference type="PANTHER" id="PTHR23502">
    <property type="entry name" value="MAJOR FACILITATOR SUPERFAMILY"/>
    <property type="match status" value="1"/>
</dbReference>
<dbReference type="InterPro" id="IPR036259">
    <property type="entry name" value="MFS_trans_sf"/>
</dbReference>
<dbReference type="InterPro" id="IPR020846">
    <property type="entry name" value="MFS_dom"/>
</dbReference>
<dbReference type="FunFam" id="1.20.1250.20:FF:000011">
    <property type="entry name" value="MFS multidrug transporter, putative"/>
    <property type="match status" value="1"/>
</dbReference>
<evidence type="ECO:0000256" key="8">
    <source>
        <dbReference type="ARBA" id="ARBA00077167"/>
    </source>
</evidence>
<evidence type="ECO:0000256" key="5">
    <source>
        <dbReference type="ARBA" id="ARBA00038347"/>
    </source>
</evidence>
<dbReference type="EMBL" id="CP090173">
    <property type="protein sequence ID" value="UJO23613.1"/>
    <property type="molecule type" value="Genomic_DNA"/>
</dbReference>
<feature type="transmembrane region" description="Helical" evidence="10">
    <location>
        <begin position="590"/>
        <end position="609"/>
    </location>
</feature>
<feature type="transmembrane region" description="Helical" evidence="10">
    <location>
        <begin position="549"/>
        <end position="570"/>
    </location>
</feature>
<feature type="transmembrane region" description="Helical" evidence="10">
    <location>
        <begin position="826"/>
        <end position="850"/>
    </location>
</feature>
<dbReference type="Proteomes" id="UP000756132">
    <property type="component" value="Chromosome 11"/>
</dbReference>
<dbReference type="CDD" id="cd17323">
    <property type="entry name" value="MFS_Tpo1_MDR_like"/>
    <property type="match status" value="1"/>
</dbReference>
<keyword evidence="13" id="KW-1185">Reference proteome</keyword>
<keyword evidence="4 10" id="KW-0472">Membrane</keyword>
<keyword evidence="3 10" id="KW-1133">Transmembrane helix</keyword>
<proteinExistence type="inferred from homology"/>
<dbReference type="RefSeq" id="XP_047767979.1">
    <property type="nucleotide sequence ID" value="XM_047911812.1"/>
</dbReference>
<keyword evidence="2 10" id="KW-0812">Transmembrane</keyword>
<dbReference type="GeneID" id="71992542"/>
<dbReference type="OrthoDB" id="6770063at2759"/>
<dbReference type="SUPFAM" id="SSF103473">
    <property type="entry name" value="MFS general substrate transporter"/>
    <property type="match status" value="1"/>
</dbReference>
<feature type="domain" description="Major facilitator superfamily (MFS) profile" evidence="11">
    <location>
        <begin position="456"/>
        <end position="890"/>
    </location>
</feature>
<evidence type="ECO:0000256" key="9">
    <source>
        <dbReference type="SAM" id="MobiDB-lite"/>
    </source>
</evidence>
<dbReference type="AlphaFoldDB" id="A0A9Q8PJH2"/>
<dbReference type="Gene3D" id="3.40.366.10">
    <property type="entry name" value="Malonyl-Coenzyme A Acyl Carrier Protein, domain 2"/>
    <property type="match status" value="1"/>
</dbReference>
<evidence type="ECO:0000313" key="13">
    <source>
        <dbReference type="Proteomes" id="UP000756132"/>
    </source>
</evidence>
<dbReference type="InterPro" id="IPR011701">
    <property type="entry name" value="MFS"/>
</dbReference>
<evidence type="ECO:0000256" key="3">
    <source>
        <dbReference type="ARBA" id="ARBA00022989"/>
    </source>
</evidence>
<organism evidence="12 13">
    <name type="scientific">Passalora fulva</name>
    <name type="common">Tomato leaf mold</name>
    <name type="synonym">Cladosporium fulvum</name>
    <dbReference type="NCBI Taxonomy" id="5499"/>
    <lineage>
        <taxon>Eukaryota</taxon>
        <taxon>Fungi</taxon>
        <taxon>Dikarya</taxon>
        <taxon>Ascomycota</taxon>
        <taxon>Pezizomycotina</taxon>
        <taxon>Dothideomycetes</taxon>
        <taxon>Dothideomycetidae</taxon>
        <taxon>Mycosphaerellales</taxon>
        <taxon>Mycosphaerellaceae</taxon>
        <taxon>Fulvia</taxon>
    </lineage>
</organism>
<evidence type="ECO:0000256" key="2">
    <source>
        <dbReference type="ARBA" id="ARBA00022692"/>
    </source>
</evidence>
<evidence type="ECO:0000256" key="10">
    <source>
        <dbReference type="SAM" id="Phobius"/>
    </source>
</evidence>
<feature type="transmembrane region" description="Helical" evidence="10">
    <location>
        <begin position="794"/>
        <end position="814"/>
    </location>
</feature>
<dbReference type="GO" id="GO:0022857">
    <property type="term" value="F:transmembrane transporter activity"/>
    <property type="evidence" value="ECO:0007669"/>
    <property type="project" value="InterPro"/>
</dbReference>
<accession>A0A9Q8PJH2</accession>
<dbReference type="Pfam" id="PF16073">
    <property type="entry name" value="SAT"/>
    <property type="match status" value="1"/>
</dbReference>
<name>A0A9Q8PJH2_PASFU</name>
<dbReference type="KEGG" id="ffu:CLAFUR5_12664"/>
<evidence type="ECO:0000256" key="7">
    <source>
        <dbReference type="ARBA" id="ARBA00069139"/>
    </source>
</evidence>
<dbReference type="Pfam" id="PF07690">
    <property type="entry name" value="MFS_1"/>
    <property type="match status" value="1"/>
</dbReference>
<reference evidence="12" key="2">
    <citation type="journal article" date="2022" name="Microb. Genom.">
        <title>A chromosome-scale genome assembly of the tomato pathogen Cladosporium fulvum reveals a compartmentalized genome architecture and the presence of a dispensable chromosome.</title>
        <authorList>
            <person name="Zaccaron A.Z."/>
            <person name="Chen L.H."/>
            <person name="Samaras A."/>
            <person name="Stergiopoulos I."/>
        </authorList>
    </citation>
    <scope>NUCLEOTIDE SEQUENCE</scope>
    <source>
        <strain evidence="12">Race5_Kim</strain>
    </source>
</reference>
<evidence type="ECO:0000313" key="12">
    <source>
        <dbReference type="EMBL" id="UJO23613.1"/>
    </source>
</evidence>